<name>A0A3Q0JK24_DIACI</name>
<dbReference type="GeneID" id="113472121"/>
<accession>A0A3Q0JK24</accession>
<protein>
    <submittedName>
        <fullName evidence="2">Uncharacterized protein LOC113472121 isoform X1</fullName>
    </submittedName>
    <submittedName>
        <fullName evidence="3">Uncharacterized protein LOC113472121 isoform X2</fullName>
    </submittedName>
</protein>
<sequence length="100" mass="12102">MNHKPKKLRATGDKIIVQLPLKIQYQINIFDREVTDFLERYLLNESDIRLGRYEQDGTLWKQDPNEVRSTNSGNYSTYRLKINNLMKRRYNKEMSCILYR</sequence>
<dbReference type="PaxDb" id="121845-A0A3Q0JK24"/>
<evidence type="ECO:0000313" key="3">
    <source>
        <dbReference type="RefSeq" id="XP_026687518.1"/>
    </source>
</evidence>
<reference evidence="2 3" key="1">
    <citation type="submission" date="2025-04" db="UniProtKB">
        <authorList>
            <consortium name="RefSeq"/>
        </authorList>
    </citation>
    <scope>IDENTIFICATION</scope>
</reference>
<dbReference type="RefSeq" id="XP_026687517.1">
    <property type="nucleotide sequence ID" value="XM_026831716.1"/>
</dbReference>
<proteinExistence type="predicted"/>
<gene>
    <name evidence="2 3" type="primary">LOC113472121</name>
</gene>
<dbReference type="Proteomes" id="UP000079169">
    <property type="component" value="Unplaced"/>
</dbReference>
<evidence type="ECO:0000313" key="1">
    <source>
        <dbReference type="Proteomes" id="UP000079169"/>
    </source>
</evidence>
<dbReference type="AlphaFoldDB" id="A0A3Q0JK24"/>
<evidence type="ECO:0000313" key="2">
    <source>
        <dbReference type="RefSeq" id="XP_026687517.1"/>
    </source>
</evidence>
<keyword evidence="1" id="KW-1185">Reference proteome</keyword>
<dbReference type="RefSeq" id="XP_026687518.1">
    <property type="nucleotide sequence ID" value="XM_026831717.1"/>
</dbReference>
<organism evidence="1 3">
    <name type="scientific">Diaphorina citri</name>
    <name type="common">Asian citrus psyllid</name>
    <dbReference type="NCBI Taxonomy" id="121845"/>
    <lineage>
        <taxon>Eukaryota</taxon>
        <taxon>Metazoa</taxon>
        <taxon>Ecdysozoa</taxon>
        <taxon>Arthropoda</taxon>
        <taxon>Hexapoda</taxon>
        <taxon>Insecta</taxon>
        <taxon>Pterygota</taxon>
        <taxon>Neoptera</taxon>
        <taxon>Paraneoptera</taxon>
        <taxon>Hemiptera</taxon>
        <taxon>Sternorrhyncha</taxon>
        <taxon>Psylloidea</taxon>
        <taxon>Psyllidae</taxon>
        <taxon>Diaphorininae</taxon>
        <taxon>Diaphorina</taxon>
    </lineage>
</organism>
<dbReference type="KEGG" id="dci:113472121"/>